<dbReference type="GO" id="GO:0043022">
    <property type="term" value="F:ribosome binding"/>
    <property type="evidence" value="ECO:0007669"/>
    <property type="project" value="InterPro"/>
</dbReference>
<evidence type="ECO:0000256" key="7">
    <source>
        <dbReference type="PROSITE-ProRule" id="PRU01094"/>
    </source>
</evidence>
<sequence length="395" mass="43639">MLAARNFDRFATQNGARLVLKNTRGGHYALGLAQTRLRRYSTPVDPQKHTQKDDAPPPVAPTRKNRVELRPSPRPVQSSQVGNPSPTHAPASDPPRAVSRVQRVTPQPQQVSSSSSKLSVWQTMQEDYRSAEELGILKPPPENTGPFARIGAISHRAVQLFLFYVRGVRLIAANVRTARDLRKRVRSGGAPLTRPEWLLVHTSKDDVKRVVPFVLVACILEEALPFIVLYFPGFLPSTCTLPSQKQRMAEQRAERQQLALHNNREALAAMAQQPAGVSLHSLDARGLSALCGLFDLSSRFAPSFLLRSRLNSRLAFVTEDDGYLANELAQSRSLAHLTPEELRDALLQRGLLTTNLSTSDLQRRLEHWVAKTTDPSADVNTGLRIVVGQAISSSA</sequence>
<dbReference type="PANTHER" id="PTHR14009:SF1">
    <property type="entry name" value="MITOCHONDRIAL PROTON_CALCIUM EXCHANGER PROTEIN"/>
    <property type="match status" value="1"/>
</dbReference>
<dbReference type="GO" id="GO:0005743">
    <property type="term" value="C:mitochondrial inner membrane"/>
    <property type="evidence" value="ECO:0007669"/>
    <property type="project" value="UniProtKB-SubCell"/>
</dbReference>
<dbReference type="Pfam" id="PF07766">
    <property type="entry name" value="LETM1_RBD"/>
    <property type="match status" value="2"/>
</dbReference>
<feature type="region of interest" description="Disordered" evidence="8">
    <location>
        <begin position="42"/>
        <end position="119"/>
    </location>
</feature>
<reference evidence="10 11" key="1">
    <citation type="journal article" date="2016" name="Mol. Biol. Evol.">
        <title>Comparative Genomics of Early-Diverging Mushroom-Forming Fungi Provides Insights into the Origins of Lignocellulose Decay Capabilities.</title>
        <authorList>
            <person name="Nagy L.G."/>
            <person name="Riley R."/>
            <person name="Tritt A."/>
            <person name="Adam C."/>
            <person name="Daum C."/>
            <person name="Floudas D."/>
            <person name="Sun H."/>
            <person name="Yadav J.S."/>
            <person name="Pangilinan J."/>
            <person name="Larsson K.H."/>
            <person name="Matsuura K."/>
            <person name="Barry K."/>
            <person name="Labutti K."/>
            <person name="Kuo R."/>
            <person name="Ohm R.A."/>
            <person name="Bhattacharya S.S."/>
            <person name="Shirouzu T."/>
            <person name="Yoshinaga Y."/>
            <person name="Martin F.M."/>
            <person name="Grigoriev I.V."/>
            <person name="Hibbett D.S."/>
        </authorList>
    </citation>
    <scope>NUCLEOTIDE SEQUENCE [LARGE SCALE GENOMIC DNA]</scope>
    <source>
        <strain evidence="10 11">HHB12029</strain>
    </source>
</reference>
<feature type="compositionally biased region" description="Polar residues" evidence="8">
    <location>
        <begin position="75"/>
        <end position="86"/>
    </location>
</feature>
<gene>
    <name evidence="10" type="ORF">EXIGLDRAFT_735914</name>
</gene>
<dbReference type="Proteomes" id="UP000077266">
    <property type="component" value="Unassembled WGS sequence"/>
</dbReference>
<accession>A0A165JPE4</accession>
<keyword evidence="11" id="KW-1185">Reference proteome</keyword>
<dbReference type="InParanoid" id="A0A165JPE4"/>
<feature type="domain" description="Letm1 RBD" evidence="9">
    <location>
        <begin position="206"/>
        <end position="395"/>
    </location>
</feature>
<evidence type="ECO:0000256" key="8">
    <source>
        <dbReference type="SAM" id="MobiDB-lite"/>
    </source>
</evidence>
<evidence type="ECO:0000256" key="2">
    <source>
        <dbReference type="ARBA" id="ARBA00022692"/>
    </source>
</evidence>
<dbReference type="PANTHER" id="PTHR14009">
    <property type="entry name" value="LEUCINE ZIPPER-EF-HAND CONTAINING TRANSMEMBRANE PROTEIN"/>
    <property type="match status" value="1"/>
</dbReference>
<comment type="subcellular location">
    <subcellularLocation>
        <location evidence="1">Mitochondrion inner membrane</location>
        <topology evidence="1">Single-pass membrane protein</topology>
    </subcellularLocation>
</comment>
<dbReference type="EMBL" id="KV425962">
    <property type="protein sequence ID" value="KZV95144.1"/>
    <property type="molecule type" value="Genomic_DNA"/>
</dbReference>
<dbReference type="InterPro" id="IPR033122">
    <property type="entry name" value="LETM1-like_RBD"/>
</dbReference>
<dbReference type="GO" id="GO:0030003">
    <property type="term" value="P:intracellular monoatomic cation homeostasis"/>
    <property type="evidence" value="ECO:0007669"/>
    <property type="project" value="TreeGrafter"/>
</dbReference>
<proteinExistence type="predicted"/>
<keyword evidence="6" id="KW-0472">Membrane</keyword>
<evidence type="ECO:0000256" key="6">
    <source>
        <dbReference type="ARBA" id="ARBA00023136"/>
    </source>
</evidence>
<dbReference type="InterPro" id="IPR044202">
    <property type="entry name" value="LETM1/MDM38-like"/>
</dbReference>
<dbReference type="STRING" id="1314781.A0A165JPE4"/>
<name>A0A165JPE4_EXIGL</name>
<evidence type="ECO:0000313" key="11">
    <source>
        <dbReference type="Proteomes" id="UP000077266"/>
    </source>
</evidence>
<evidence type="ECO:0000256" key="3">
    <source>
        <dbReference type="ARBA" id="ARBA00022792"/>
    </source>
</evidence>
<keyword evidence="2" id="KW-0812">Transmembrane</keyword>
<feature type="compositionally biased region" description="Basic and acidic residues" evidence="8">
    <location>
        <begin position="46"/>
        <end position="55"/>
    </location>
</feature>
<evidence type="ECO:0000256" key="1">
    <source>
        <dbReference type="ARBA" id="ARBA00004434"/>
    </source>
</evidence>
<dbReference type="AlphaFoldDB" id="A0A165JPE4"/>
<keyword evidence="3" id="KW-0999">Mitochondrion inner membrane</keyword>
<evidence type="ECO:0000256" key="5">
    <source>
        <dbReference type="ARBA" id="ARBA00023128"/>
    </source>
</evidence>
<feature type="compositionally biased region" description="Low complexity" evidence="8">
    <location>
        <begin position="98"/>
        <end position="119"/>
    </location>
</feature>
<evidence type="ECO:0000313" key="10">
    <source>
        <dbReference type="EMBL" id="KZV95144.1"/>
    </source>
</evidence>
<evidence type="ECO:0000259" key="9">
    <source>
        <dbReference type="PROSITE" id="PS51758"/>
    </source>
</evidence>
<protein>
    <recommendedName>
        <fullName evidence="9">Letm1 RBD domain-containing protein</fullName>
    </recommendedName>
</protein>
<dbReference type="OrthoDB" id="73691at2759"/>
<keyword evidence="5 7" id="KW-0496">Mitochondrion</keyword>
<keyword evidence="4" id="KW-1133">Transmembrane helix</keyword>
<dbReference type="PROSITE" id="PS51758">
    <property type="entry name" value="LETM1_RBD"/>
    <property type="match status" value="1"/>
</dbReference>
<organism evidence="10 11">
    <name type="scientific">Exidia glandulosa HHB12029</name>
    <dbReference type="NCBI Taxonomy" id="1314781"/>
    <lineage>
        <taxon>Eukaryota</taxon>
        <taxon>Fungi</taxon>
        <taxon>Dikarya</taxon>
        <taxon>Basidiomycota</taxon>
        <taxon>Agaricomycotina</taxon>
        <taxon>Agaricomycetes</taxon>
        <taxon>Auriculariales</taxon>
        <taxon>Exidiaceae</taxon>
        <taxon>Exidia</taxon>
    </lineage>
</organism>
<evidence type="ECO:0000256" key="4">
    <source>
        <dbReference type="ARBA" id="ARBA00022989"/>
    </source>
</evidence>